<proteinExistence type="predicted"/>
<feature type="compositionally biased region" description="Polar residues" evidence="1">
    <location>
        <begin position="141"/>
        <end position="152"/>
    </location>
</feature>
<evidence type="ECO:0000313" key="2">
    <source>
        <dbReference type="EMBL" id="KAF4979691.1"/>
    </source>
</evidence>
<reference evidence="2" key="1">
    <citation type="journal article" date="2020" name="BMC Genomics">
        <title>Correction to: Identification and distribution of gene clusters required for synthesis of sphingolipid metabolism inhibitors in diverse species of the filamentous fungus Fusarium.</title>
        <authorList>
            <person name="Kim H.S."/>
            <person name="Lohmar J.M."/>
            <person name="Busman M."/>
            <person name="Brown D.W."/>
            <person name="Naumann T.A."/>
            <person name="Divon H.H."/>
            <person name="Lysoe E."/>
            <person name="Uhlig S."/>
            <person name="Proctor R.H."/>
        </authorList>
    </citation>
    <scope>NUCLEOTIDE SEQUENCE</scope>
    <source>
        <strain evidence="2">NRRL 22465</strain>
    </source>
</reference>
<reference evidence="2" key="2">
    <citation type="submission" date="2020-05" db="EMBL/GenBank/DDBJ databases">
        <authorList>
            <person name="Kim H.-S."/>
            <person name="Proctor R.H."/>
            <person name="Brown D.W."/>
        </authorList>
    </citation>
    <scope>NUCLEOTIDE SEQUENCE</scope>
    <source>
        <strain evidence="2">NRRL 22465</strain>
    </source>
</reference>
<sequence length="262" mass="28133">MPSTPSNPRRAVRGTFLASPPDSQPRPTASQRHGITASQLLACADTLDESPNALPQNHVSTKEVDGEGNDGAQKASWRARSCPPVTLDLLPSPLPGSGRDHDPLSKAVWKLWSQAHVVPHTPSRVPEGLGPSALDPLDSPVPSTCRQLFDTNNRNDTEAKPAATPSTPPSQLLLDSGEHPQECPPAPRKEPPKRPSPDAPSTPPNQLLPGYSEHPRECPPAPRKKRALPDPEDDDTEMTVKRPKLGHGETGLWDLGLGHEEA</sequence>
<organism evidence="2 3">
    <name type="scientific">Fusarium zealandicum</name>
    <dbReference type="NCBI Taxonomy" id="1053134"/>
    <lineage>
        <taxon>Eukaryota</taxon>
        <taxon>Fungi</taxon>
        <taxon>Dikarya</taxon>
        <taxon>Ascomycota</taxon>
        <taxon>Pezizomycotina</taxon>
        <taxon>Sordariomycetes</taxon>
        <taxon>Hypocreomycetidae</taxon>
        <taxon>Hypocreales</taxon>
        <taxon>Nectriaceae</taxon>
        <taxon>Fusarium</taxon>
        <taxon>Fusarium staphyleae species complex</taxon>
    </lineage>
</organism>
<feature type="compositionally biased region" description="Polar residues" evidence="1">
    <location>
        <begin position="25"/>
        <end position="39"/>
    </location>
</feature>
<dbReference type="Proteomes" id="UP000635477">
    <property type="component" value="Unassembled WGS sequence"/>
</dbReference>
<gene>
    <name evidence="2" type="ORF">FZEAL_4150</name>
</gene>
<accession>A0A8H4UM83</accession>
<dbReference type="EMBL" id="JABEYC010000283">
    <property type="protein sequence ID" value="KAF4979691.1"/>
    <property type="molecule type" value="Genomic_DNA"/>
</dbReference>
<protein>
    <submittedName>
        <fullName evidence="2">Uncharacterized protein</fullName>
    </submittedName>
</protein>
<comment type="caution">
    <text evidence="2">The sequence shown here is derived from an EMBL/GenBank/DDBJ whole genome shotgun (WGS) entry which is preliminary data.</text>
</comment>
<keyword evidence="3" id="KW-1185">Reference proteome</keyword>
<evidence type="ECO:0000313" key="3">
    <source>
        <dbReference type="Proteomes" id="UP000635477"/>
    </source>
</evidence>
<feature type="compositionally biased region" description="Basic and acidic residues" evidence="1">
    <location>
        <begin position="176"/>
        <end position="196"/>
    </location>
</feature>
<feature type="region of interest" description="Disordered" evidence="1">
    <location>
        <begin position="120"/>
        <end position="262"/>
    </location>
</feature>
<dbReference type="AlphaFoldDB" id="A0A8H4UM83"/>
<evidence type="ECO:0000256" key="1">
    <source>
        <dbReference type="SAM" id="MobiDB-lite"/>
    </source>
</evidence>
<name>A0A8H4UM83_9HYPO</name>
<feature type="region of interest" description="Disordered" evidence="1">
    <location>
        <begin position="1"/>
        <end position="103"/>
    </location>
</feature>